<name>A0A8C4R2C4_EPTBU</name>
<dbReference type="Ensembl" id="ENSEBUT00000024806.1">
    <property type="protein sequence ID" value="ENSEBUP00000024230.1"/>
    <property type="gene ID" value="ENSEBUG00000014931.1"/>
</dbReference>
<keyword evidence="5" id="KW-0378">Hydrolase</keyword>
<dbReference type="GeneTree" id="ENSGT01120000272741"/>
<keyword evidence="10" id="KW-1185">Reference proteome</keyword>
<proteinExistence type="predicted"/>
<evidence type="ECO:0000256" key="2">
    <source>
        <dbReference type="ARBA" id="ARBA00022695"/>
    </source>
</evidence>
<evidence type="ECO:0000256" key="4">
    <source>
        <dbReference type="ARBA" id="ARBA00022759"/>
    </source>
</evidence>
<keyword evidence="2" id="KW-0548">Nucleotidyltransferase</keyword>
<evidence type="ECO:0000256" key="3">
    <source>
        <dbReference type="ARBA" id="ARBA00022722"/>
    </source>
</evidence>
<evidence type="ECO:0000313" key="10">
    <source>
        <dbReference type="Proteomes" id="UP000694388"/>
    </source>
</evidence>
<feature type="domain" description="Murine leukemia virus integrase C-terminal" evidence="8">
    <location>
        <begin position="47"/>
        <end position="101"/>
    </location>
</feature>
<dbReference type="InterPro" id="IPR040643">
    <property type="entry name" value="MLVIN_C"/>
</dbReference>
<feature type="transmembrane region" description="Helical" evidence="7">
    <location>
        <begin position="115"/>
        <end position="138"/>
    </location>
</feature>
<feature type="region of interest" description="Disordered" evidence="6">
    <location>
        <begin position="1"/>
        <end position="22"/>
    </location>
</feature>
<accession>A0A8C4R2C4</accession>
<keyword evidence="7" id="KW-1133">Transmembrane helix</keyword>
<evidence type="ECO:0000256" key="5">
    <source>
        <dbReference type="ARBA" id="ARBA00022801"/>
    </source>
</evidence>
<evidence type="ECO:0000259" key="8">
    <source>
        <dbReference type="Pfam" id="PF18697"/>
    </source>
</evidence>
<dbReference type="GO" id="GO:0004519">
    <property type="term" value="F:endonuclease activity"/>
    <property type="evidence" value="ECO:0007669"/>
    <property type="project" value="UniProtKB-KW"/>
</dbReference>
<protein>
    <recommendedName>
        <fullName evidence="8">Murine leukemia virus integrase C-terminal domain-containing protein</fullName>
    </recommendedName>
</protein>
<evidence type="ECO:0000256" key="6">
    <source>
        <dbReference type="SAM" id="MobiDB-lite"/>
    </source>
</evidence>
<keyword evidence="1" id="KW-0808">Transferase</keyword>
<feature type="compositionally biased region" description="Polar residues" evidence="6">
    <location>
        <begin position="1"/>
        <end position="16"/>
    </location>
</feature>
<reference evidence="9" key="2">
    <citation type="submission" date="2025-09" db="UniProtKB">
        <authorList>
            <consortium name="Ensembl"/>
        </authorList>
    </citation>
    <scope>IDENTIFICATION</scope>
</reference>
<dbReference type="Gene3D" id="2.30.30.850">
    <property type="match status" value="1"/>
</dbReference>
<dbReference type="Pfam" id="PF18697">
    <property type="entry name" value="MLVIN_C"/>
    <property type="match status" value="1"/>
</dbReference>
<sequence length="190" mass="21434">MTMTSTANWKTGSSPHENLMGRPMSLPHSPPFSVKQALPEPATTDYHNFKPGDLVYVRIYKRNNSLQAWWCGPLLILLTTHTAVKCKGKAAWIHASHCKLAHHPKKPRVERYLRVALIVSLVICVCVLLTLACIMLIWPTWLFISTYDGNYLYIPQPNACHTNHQANRIAHRNRRGVTSGVGLDKASNRT</sequence>
<evidence type="ECO:0000256" key="1">
    <source>
        <dbReference type="ARBA" id="ARBA00022679"/>
    </source>
</evidence>
<evidence type="ECO:0000256" key="7">
    <source>
        <dbReference type="SAM" id="Phobius"/>
    </source>
</evidence>
<keyword evidence="4" id="KW-0255">Endonuclease</keyword>
<keyword evidence="7" id="KW-0472">Membrane</keyword>
<dbReference type="GO" id="GO:0016779">
    <property type="term" value="F:nucleotidyltransferase activity"/>
    <property type="evidence" value="ECO:0007669"/>
    <property type="project" value="UniProtKB-KW"/>
</dbReference>
<keyword evidence="7" id="KW-0812">Transmembrane</keyword>
<dbReference type="GO" id="GO:0016787">
    <property type="term" value="F:hydrolase activity"/>
    <property type="evidence" value="ECO:0007669"/>
    <property type="project" value="UniProtKB-KW"/>
</dbReference>
<reference evidence="9" key="1">
    <citation type="submission" date="2025-08" db="UniProtKB">
        <authorList>
            <consortium name="Ensembl"/>
        </authorList>
    </citation>
    <scope>IDENTIFICATION</scope>
</reference>
<dbReference type="Proteomes" id="UP000694388">
    <property type="component" value="Unplaced"/>
</dbReference>
<keyword evidence="3" id="KW-0540">Nuclease</keyword>
<dbReference type="AlphaFoldDB" id="A0A8C4R2C4"/>
<evidence type="ECO:0000313" key="9">
    <source>
        <dbReference type="Ensembl" id="ENSEBUP00000024230.1"/>
    </source>
</evidence>
<organism evidence="9 10">
    <name type="scientific">Eptatretus burgeri</name>
    <name type="common">Inshore hagfish</name>
    <dbReference type="NCBI Taxonomy" id="7764"/>
    <lineage>
        <taxon>Eukaryota</taxon>
        <taxon>Metazoa</taxon>
        <taxon>Chordata</taxon>
        <taxon>Craniata</taxon>
        <taxon>Vertebrata</taxon>
        <taxon>Cyclostomata</taxon>
        <taxon>Myxini</taxon>
        <taxon>Myxiniformes</taxon>
        <taxon>Myxinidae</taxon>
        <taxon>Eptatretinae</taxon>
        <taxon>Eptatretus</taxon>
    </lineage>
</organism>